<dbReference type="InParanoid" id="A0A067MXS8"/>
<dbReference type="Proteomes" id="UP000027195">
    <property type="component" value="Unassembled WGS sequence"/>
</dbReference>
<protein>
    <recommendedName>
        <fullName evidence="2">DUF6532 domain-containing protein</fullName>
    </recommendedName>
</protein>
<evidence type="ECO:0000256" key="1">
    <source>
        <dbReference type="SAM" id="MobiDB-lite"/>
    </source>
</evidence>
<reference evidence="4" key="1">
    <citation type="journal article" date="2014" name="Proc. Natl. Acad. Sci. U.S.A.">
        <title>Extensive sampling of basidiomycete genomes demonstrates inadequacy of the white-rot/brown-rot paradigm for wood decay fungi.</title>
        <authorList>
            <person name="Riley R."/>
            <person name="Salamov A.A."/>
            <person name="Brown D.W."/>
            <person name="Nagy L.G."/>
            <person name="Floudas D."/>
            <person name="Held B.W."/>
            <person name="Levasseur A."/>
            <person name="Lombard V."/>
            <person name="Morin E."/>
            <person name="Otillar R."/>
            <person name="Lindquist E.A."/>
            <person name="Sun H."/>
            <person name="LaButti K.M."/>
            <person name="Schmutz J."/>
            <person name="Jabbour D."/>
            <person name="Luo H."/>
            <person name="Baker S.E."/>
            <person name="Pisabarro A.G."/>
            <person name="Walton J.D."/>
            <person name="Blanchette R.A."/>
            <person name="Henrissat B."/>
            <person name="Martin F."/>
            <person name="Cullen D."/>
            <person name="Hibbett D.S."/>
            <person name="Grigoriev I.V."/>
        </authorList>
    </citation>
    <scope>NUCLEOTIDE SEQUENCE [LARGE SCALE GENOMIC DNA]</scope>
    <source>
        <strain evidence="4">FD-172 SS1</strain>
    </source>
</reference>
<dbReference type="Pfam" id="PF20149">
    <property type="entry name" value="DUF6532"/>
    <property type="match status" value="1"/>
</dbReference>
<name>A0A067MXS8_BOTB1</name>
<dbReference type="HOGENOM" id="CLU_502459_0_0_1"/>
<evidence type="ECO:0000259" key="2">
    <source>
        <dbReference type="Pfam" id="PF20149"/>
    </source>
</evidence>
<dbReference type="STRING" id="930990.A0A067MXS8"/>
<dbReference type="InterPro" id="IPR045341">
    <property type="entry name" value="DUF6532"/>
</dbReference>
<evidence type="ECO:0000313" key="4">
    <source>
        <dbReference type="Proteomes" id="UP000027195"/>
    </source>
</evidence>
<gene>
    <name evidence="3" type="ORF">BOTBODRAFT_26407</name>
</gene>
<dbReference type="AlphaFoldDB" id="A0A067MXS8"/>
<feature type="compositionally biased region" description="Acidic residues" evidence="1">
    <location>
        <begin position="36"/>
        <end position="48"/>
    </location>
</feature>
<feature type="compositionally biased region" description="Basic and acidic residues" evidence="1">
    <location>
        <begin position="11"/>
        <end position="27"/>
    </location>
</feature>
<organism evidence="3 4">
    <name type="scientific">Botryobasidium botryosum (strain FD-172 SS1)</name>
    <dbReference type="NCBI Taxonomy" id="930990"/>
    <lineage>
        <taxon>Eukaryota</taxon>
        <taxon>Fungi</taxon>
        <taxon>Dikarya</taxon>
        <taxon>Basidiomycota</taxon>
        <taxon>Agaricomycotina</taxon>
        <taxon>Agaricomycetes</taxon>
        <taxon>Cantharellales</taxon>
        <taxon>Botryobasidiaceae</taxon>
        <taxon>Botryobasidium</taxon>
    </lineage>
</organism>
<dbReference type="OrthoDB" id="3214739at2759"/>
<feature type="compositionally biased region" description="Basic and acidic residues" evidence="1">
    <location>
        <begin position="90"/>
        <end position="99"/>
    </location>
</feature>
<dbReference type="EMBL" id="KL198017">
    <property type="protein sequence ID" value="KDQ20399.1"/>
    <property type="molecule type" value="Genomic_DNA"/>
</dbReference>
<feature type="compositionally biased region" description="Acidic residues" evidence="1">
    <location>
        <begin position="71"/>
        <end position="89"/>
    </location>
</feature>
<feature type="region of interest" description="Disordered" evidence="1">
    <location>
        <begin position="1"/>
        <end position="114"/>
    </location>
</feature>
<sequence length="510" mass="56456">MILITSAHTGKKSEASNESAPPKDMRRNPPPKNMEDSEDSEAAGDELDDKATSTARGAQQKKVPKKPEVLADNEGEEEDEVSDEEEKSDEGEQRSRTESETEEEEVEVVTDAVVLKRKDVETPRLIQKGKALVNTKIQKEQAKSTATINIVSSDDDQPMEKQNTKALTKRKEKAASEMPKVKTTSASTPAAKKSGAPAHRRNVSISTAMVGLTVKQEPVGLGDALTWPSNTDLVYPDPSSISKRVGLKAQSEEIQQIMRKSMDLLDIQLGLKCAFPEPIQRTAITTAAIIGAAKELRKPEFVKRMKANQQYAKDFSSVADNRISDFRTPVKDLADKIVVEEWKFGKSGVDTISLVQTLLKDCVYIFPPEKRQQKAYPFLNPPLINILAQSFFKGPTSFVNKNLDYFLCEEINQPIVPVSMLALVGAAVHLSISEWASGSLIKHKTFSNDTALGAYNRHIASLQETMEKDSFSFYQLMALIFSKAKDACMLPEESETIPINMEALADMFRN</sequence>
<proteinExistence type="predicted"/>
<feature type="region of interest" description="Disordered" evidence="1">
    <location>
        <begin position="169"/>
        <end position="200"/>
    </location>
</feature>
<accession>A0A067MXS8</accession>
<feature type="domain" description="DUF6532" evidence="2">
    <location>
        <begin position="269"/>
        <end position="464"/>
    </location>
</feature>
<keyword evidence="4" id="KW-1185">Reference proteome</keyword>
<evidence type="ECO:0000313" key="3">
    <source>
        <dbReference type="EMBL" id="KDQ20399.1"/>
    </source>
</evidence>